<dbReference type="PROSITE" id="PS50110">
    <property type="entry name" value="RESPONSE_REGULATORY"/>
    <property type="match status" value="2"/>
</dbReference>
<dbReference type="InterPro" id="IPR004358">
    <property type="entry name" value="Sig_transdc_His_kin-like_C"/>
</dbReference>
<keyword evidence="3 7" id="KW-0597">Phosphoprotein</keyword>
<dbReference type="CDD" id="cd17546">
    <property type="entry name" value="REC_hyHK_CKI1_RcsC-like"/>
    <property type="match status" value="1"/>
</dbReference>
<dbReference type="SMART" id="SM00387">
    <property type="entry name" value="HATPase_c"/>
    <property type="match status" value="1"/>
</dbReference>
<evidence type="ECO:0000256" key="2">
    <source>
        <dbReference type="ARBA" id="ARBA00012438"/>
    </source>
</evidence>
<evidence type="ECO:0000256" key="1">
    <source>
        <dbReference type="ARBA" id="ARBA00000085"/>
    </source>
</evidence>
<dbReference type="CDD" id="cd16922">
    <property type="entry name" value="HATPase_EvgS-ArcB-TorS-like"/>
    <property type="match status" value="1"/>
</dbReference>
<comment type="caution">
    <text evidence="10">The sequence shown here is derived from an EMBL/GenBank/DDBJ whole genome shotgun (WGS) entry which is preliminary data.</text>
</comment>
<dbReference type="InterPro" id="IPR005467">
    <property type="entry name" value="His_kinase_dom"/>
</dbReference>
<dbReference type="InterPro" id="IPR036890">
    <property type="entry name" value="HATPase_C_sf"/>
</dbReference>
<evidence type="ECO:0000259" key="9">
    <source>
        <dbReference type="PROSITE" id="PS50110"/>
    </source>
</evidence>
<evidence type="ECO:0000256" key="5">
    <source>
        <dbReference type="ARBA" id="ARBA00022777"/>
    </source>
</evidence>
<dbReference type="SMART" id="SM00448">
    <property type="entry name" value="REC"/>
    <property type="match status" value="2"/>
</dbReference>
<feature type="domain" description="Histidine kinase" evidence="8">
    <location>
        <begin position="144"/>
        <end position="368"/>
    </location>
</feature>
<dbReference type="Gene3D" id="1.10.287.130">
    <property type="match status" value="1"/>
</dbReference>
<keyword evidence="6" id="KW-0902">Two-component regulatory system</keyword>
<dbReference type="Pfam" id="PF00512">
    <property type="entry name" value="HisKA"/>
    <property type="match status" value="1"/>
</dbReference>
<dbReference type="InterPro" id="IPR003661">
    <property type="entry name" value="HisK_dim/P_dom"/>
</dbReference>
<feature type="modified residue" description="4-aspartylphosphate" evidence="7">
    <location>
        <position position="442"/>
    </location>
</feature>
<dbReference type="Pfam" id="PF02518">
    <property type="entry name" value="HATPase_c"/>
    <property type="match status" value="1"/>
</dbReference>
<dbReference type="InterPro" id="IPR011006">
    <property type="entry name" value="CheY-like_superfamily"/>
</dbReference>
<feature type="domain" description="Response regulatory" evidence="9">
    <location>
        <begin position="393"/>
        <end position="509"/>
    </location>
</feature>
<dbReference type="InterPro" id="IPR003594">
    <property type="entry name" value="HATPase_dom"/>
</dbReference>
<protein>
    <recommendedName>
        <fullName evidence="2">histidine kinase</fullName>
        <ecNumber evidence="2">2.7.13.3</ecNumber>
    </recommendedName>
</protein>
<organism evidence="10 11">
    <name type="scientific">Roseofilum casamattae BLCC-M143</name>
    <dbReference type="NCBI Taxonomy" id="3022442"/>
    <lineage>
        <taxon>Bacteria</taxon>
        <taxon>Bacillati</taxon>
        <taxon>Cyanobacteriota</taxon>
        <taxon>Cyanophyceae</taxon>
        <taxon>Desertifilales</taxon>
        <taxon>Desertifilaceae</taxon>
        <taxon>Roseofilum</taxon>
        <taxon>Roseofilum casamattae</taxon>
    </lineage>
</organism>
<evidence type="ECO:0000256" key="7">
    <source>
        <dbReference type="PROSITE-ProRule" id="PRU00169"/>
    </source>
</evidence>
<dbReference type="PANTHER" id="PTHR43047:SF64">
    <property type="entry name" value="HISTIDINE KINASE CONTAINING CHEY-HOMOLOGOUS RECEIVER DOMAIN AND PAS DOMAIN-RELATED"/>
    <property type="match status" value="1"/>
</dbReference>
<dbReference type="CDD" id="cd00082">
    <property type="entry name" value="HisKA"/>
    <property type="match status" value="1"/>
</dbReference>
<comment type="catalytic activity">
    <reaction evidence="1">
        <text>ATP + protein L-histidine = ADP + protein N-phospho-L-histidine.</text>
        <dbReference type="EC" id="2.7.13.3"/>
    </reaction>
</comment>
<dbReference type="EC" id="2.7.13.3" evidence="2"/>
<reference evidence="10 11" key="1">
    <citation type="submission" date="2023-01" db="EMBL/GenBank/DDBJ databases">
        <title>Novel diversity within Roseofilum (Cyanobacteria; Desertifilaceae) from marine benthic mats with descriptions of four novel species.</title>
        <authorList>
            <person name="Wang Y."/>
            <person name="Berthold D.E."/>
            <person name="Hu J."/>
            <person name="Lefler F.W."/>
            <person name="Laughinghouse H.D. IV."/>
        </authorList>
    </citation>
    <scope>NUCLEOTIDE SEQUENCE [LARGE SCALE GENOMIC DNA]</scope>
    <source>
        <strain evidence="10 11">BLCC-M143</strain>
    </source>
</reference>
<accession>A0ABT7BWC3</accession>
<evidence type="ECO:0000313" key="11">
    <source>
        <dbReference type="Proteomes" id="UP001232992"/>
    </source>
</evidence>
<dbReference type="RefSeq" id="WP_283758149.1">
    <property type="nucleotide sequence ID" value="NZ_JAQOSQ010000008.1"/>
</dbReference>
<evidence type="ECO:0000313" key="10">
    <source>
        <dbReference type="EMBL" id="MDJ1183495.1"/>
    </source>
</evidence>
<dbReference type="InterPro" id="IPR001789">
    <property type="entry name" value="Sig_transdc_resp-reg_receiver"/>
</dbReference>
<gene>
    <name evidence="10" type="ORF">PMH09_09810</name>
</gene>
<dbReference type="SMART" id="SM00388">
    <property type="entry name" value="HisKA"/>
    <property type="match status" value="1"/>
</dbReference>
<feature type="domain" description="Response regulatory" evidence="9">
    <location>
        <begin position="6"/>
        <end position="122"/>
    </location>
</feature>
<dbReference type="PANTHER" id="PTHR43047">
    <property type="entry name" value="TWO-COMPONENT HISTIDINE PROTEIN KINASE"/>
    <property type="match status" value="1"/>
</dbReference>
<feature type="modified residue" description="4-aspartylphosphate" evidence="7">
    <location>
        <position position="55"/>
    </location>
</feature>
<keyword evidence="4" id="KW-0808">Transferase</keyword>
<dbReference type="PROSITE" id="PS50109">
    <property type="entry name" value="HIS_KIN"/>
    <property type="match status" value="1"/>
</dbReference>
<dbReference type="PRINTS" id="PR00344">
    <property type="entry name" value="BCTRLSENSOR"/>
</dbReference>
<name>A0ABT7BWC3_9CYAN</name>
<dbReference type="CDD" id="cd19920">
    <property type="entry name" value="REC_PA4781-like"/>
    <property type="match status" value="1"/>
</dbReference>
<evidence type="ECO:0000256" key="3">
    <source>
        <dbReference type="ARBA" id="ARBA00022553"/>
    </source>
</evidence>
<keyword evidence="11" id="KW-1185">Reference proteome</keyword>
<dbReference type="Gene3D" id="3.40.50.2300">
    <property type="match status" value="2"/>
</dbReference>
<dbReference type="SUPFAM" id="SSF55874">
    <property type="entry name" value="ATPase domain of HSP90 chaperone/DNA topoisomerase II/histidine kinase"/>
    <property type="match status" value="1"/>
</dbReference>
<dbReference type="Pfam" id="PF00072">
    <property type="entry name" value="Response_reg"/>
    <property type="match status" value="2"/>
</dbReference>
<evidence type="ECO:0000259" key="8">
    <source>
        <dbReference type="PROSITE" id="PS50109"/>
    </source>
</evidence>
<evidence type="ECO:0000256" key="4">
    <source>
        <dbReference type="ARBA" id="ARBA00022679"/>
    </source>
</evidence>
<proteinExistence type="predicted"/>
<dbReference type="SUPFAM" id="SSF52172">
    <property type="entry name" value="CheY-like"/>
    <property type="match status" value="2"/>
</dbReference>
<sequence length="601" mass="66225">MTDGLEILVVDDTPANLEVVMEVLSSAGYMVSAVTSGDRALKQLQTNLPALILLDIQMPGIDGFETCQQIKANLETAEIPIIFLTALSDRESIVKGFSLGAVDYISKPFQELELLARVKTHLQLQGAKNQANWANRAKSEFLASMSHELRTPLNGILGYAQILNRSQSLVSEDKEAVEIIYQCGSHLLDLINDVLDLAKIEAGKLEIDPVSSHLPSFLQGVVEICRVRAQRKGLELIYTPDPNLPKAVKIDKKRLRQVLINLLGNGIKFTDSGTIALTVAVDPNLTRGPSQVGLRFQVQDTGVGIDAEQLETIFQPFEQVGDRQKQAEGTGLGLAISQQIVQLMGTELHASSEVGAGSRFWFEIVVPVVEEKSAMLFGQGGSAIVGYRGKLRHIAIADDRWENRSVLFRLLEPLGFQVTMAENGREALEQMEKNVPDLAIVDLMMPAMDGYELLAAVQNSEILQGIVVIASSANVFAREQEKAIAAGATSFLPKPVQVEQLLDLVQQSLQLEWVYKNEETRSVNITQPLEEQPLNLPSPEVLQQLQALLQQGDLLNIIEVAQSLLVSEPHAAFFLQNVLQLAHDFEIEQLHQLLQPQNQYM</sequence>
<dbReference type="Proteomes" id="UP001232992">
    <property type="component" value="Unassembled WGS sequence"/>
</dbReference>
<dbReference type="EMBL" id="JAQOSQ010000008">
    <property type="protein sequence ID" value="MDJ1183495.1"/>
    <property type="molecule type" value="Genomic_DNA"/>
</dbReference>
<dbReference type="Gene3D" id="3.30.565.10">
    <property type="entry name" value="Histidine kinase-like ATPase, C-terminal domain"/>
    <property type="match status" value="1"/>
</dbReference>
<keyword evidence="5" id="KW-0418">Kinase</keyword>
<evidence type="ECO:0000256" key="6">
    <source>
        <dbReference type="ARBA" id="ARBA00023012"/>
    </source>
</evidence>